<dbReference type="InterPro" id="IPR029052">
    <property type="entry name" value="Metallo-depent_PP-like"/>
</dbReference>
<evidence type="ECO:0000313" key="6">
    <source>
        <dbReference type="EMBL" id="HGZ12232.1"/>
    </source>
</evidence>
<dbReference type="SUPFAM" id="SSF56300">
    <property type="entry name" value="Metallo-dependent phosphatases"/>
    <property type="match status" value="1"/>
</dbReference>
<proteinExistence type="inferred from homology"/>
<dbReference type="Pfam" id="PF00149">
    <property type="entry name" value="Metallophos"/>
    <property type="match status" value="1"/>
</dbReference>
<dbReference type="GO" id="GO:0016787">
    <property type="term" value="F:hydrolase activity"/>
    <property type="evidence" value="ECO:0007669"/>
    <property type="project" value="UniProtKB-KW"/>
</dbReference>
<dbReference type="PANTHER" id="PTHR42988:SF2">
    <property type="entry name" value="CYCLIC NUCLEOTIDE PHOSPHODIESTERASE CBUA0032-RELATED"/>
    <property type="match status" value="1"/>
</dbReference>
<evidence type="ECO:0000256" key="4">
    <source>
        <dbReference type="ARBA" id="ARBA00025742"/>
    </source>
</evidence>
<evidence type="ECO:0000256" key="2">
    <source>
        <dbReference type="ARBA" id="ARBA00022801"/>
    </source>
</evidence>
<reference evidence="6" key="1">
    <citation type="journal article" date="2020" name="mSystems">
        <title>Genome- and Community-Level Interaction Insights into Carbon Utilization and Element Cycling Functions of Hydrothermarchaeota in Hydrothermal Sediment.</title>
        <authorList>
            <person name="Zhou Z."/>
            <person name="Liu Y."/>
            <person name="Xu W."/>
            <person name="Pan J."/>
            <person name="Luo Z.H."/>
            <person name="Li M."/>
        </authorList>
    </citation>
    <scope>NUCLEOTIDE SEQUENCE [LARGE SCALE GENOMIC DNA]</scope>
    <source>
        <strain evidence="6">SpSt-853</strain>
    </source>
</reference>
<feature type="domain" description="Calcineurin-like phosphoesterase" evidence="5">
    <location>
        <begin position="37"/>
        <end position="223"/>
    </location>
</feature>
<keyword evidence="1" id="KW-0479">Metal-binding</keyword>
<name>A0A7C5AN71_9BACT</name>
<protein>
    <recommendedName>
        <fullName evidence="5">Calcineurin-like phosphoesterase domain-containing protein</fullName>
    </recommendedName>
</protein>
<dbReference type="AlphaFoldDB" id="A0A7C5AN71"/>
<evidence type="ECO:0000259" key="5">
    <source>
        <dbReference type="Pfam" id="PF00149"/>
    </source>
</evidence>
<dbReference type="EMBL" id="DTKJ01000058">
    <property type="protein sequence ID" value="HGZ12232.1"/>
    <property type="molecule type" value="Genomic_DNA"/>
</dbReference>
<sequence>MNRREFVRQAALTAAGLWVLGPWEGALPAPVNKSLLRLALLADAHLKDGNEERPEAKNLARAVSEIKAVSPAFDLVLFAGDLAHHGNPKALALGREILSGLSAPLLAARGEGDGGPESLRRWVRHIGTAPFFYEFKGTYLLGLDTGWQSFREGPAFALGETQRRWLGETLPRLDPKKPLLVLSHAPLTPIFPPWGQWIRDAAELAPILARFPRVICLHGHGHYAGSQGDWPISGKKAGRGGFMSPKIREDRKVETGHLSLPATSWPYPSPLEGTTLDLRPGLLTRGCGWLEITGTPGGWWVIPHIWET</sequence>
<accession>A0A7C5AN71</accession>
<comment type="similarity">
    <text evidence="4">Belongs to the cyclic nucleotide phosphodiesterase class-III family.</text>
</comment>
<dbReference type="Gene3D" id="3.60.21.10">
    <property type="match status" value="1"/>
</dbReference>
<dbReference type="GO" id="GO:0046872">
    <property type="term" value="F:metal ion binding"/>
    <property type="evidence" value="ECO:0007669"/>
    <property type="project" value="UniProtKB-KW"/>
</dbReference>
<dbReference type="InterPro" id="IPR050884">
    <property type="entry name" value="CNP_phosphodiesterase-III"/>
</dbReference>
<keyword evidence="2" id="KW-0378">Hydrolase</keyword>
<evidence type="ECO:0000256" key="1">
    <source>
        <dbReference type="ARBA" id="ARBA00022723"/>
    </source>
</evidence>
<dbReference type="InterPro" id="IPR004843">
    <property type="entry name" value="Calcineurin-like_PHP"/>
</dbReference>
<comment type="caution">
    <text evidence="6">The sequence shown here is derived from an EMBL/GenBank/DDBJ whole genome shotgun (WGS) entry which is preliminary data.</text>
</comment>
<organism evidence="6">
    <name type="scientific">Desulfobacca acetoxidans</name>
    <dbReference type="NCBI Taxonomy" id="60893"/>
    <lineage>
        <taxon>Bacteria</taxon>
        <taxon>Pseudomonadati</taxon>
        <taxon>Thermodesulfobacteriota</taxon>
        <taxon>Desulfobaccia</taxon>
        <taxon>Desulfobaccales</taxon>
        <taxon>Desulfobaccaceae</taxon>
        <taxon>Desulfobacca</taxon>
    </lineage>
</organism>
<evidence type="ECO:0000256" key="3">
    <source>
        <dbReference type="ARBA" id="ARBA00023004"/>
    </source>
</evidence>
<keyword evidence="3" id="KW-0408">Iron</keyword>
<dbReference type="PANTHER" id="PTHR42988">
    <property type="entry name" value="PHOSPHOHYDROLASE"/>
    <property type="match status" value="1"/>
</dbReference>
<gene>
    <name evidence="6" type="ORF">ENW48_08435</name>
</gene>